<gene>
    <name evidence="8" type="ORF">Agabi119p4_4615</name>
</gene>
<accession>A0A8H7KHI8</accession>
<dbReference type="GO" id="GO:0015031">
    <property type="term" value="P:protein transport"/>
    <property type="evidence" value="ECO:0007669"/>
    <property type="project" value="UniProtKB-KW"/>
</dbReference>
<keyword evidence="5" id="KW-0653">Protein transport</keyword>
<dbReference type="PANTHER" id="PTHR14957">
    <property type="entry name" value="UBIQUITIN-LIKE-CONJUGATING ENZYME ATG10"/>
    <property type="match status" value="1"/>
</dbReference>
<dbReference type="AlphaFoldDB" id="A0A8H7KHI8"/>
<dbReference type="InterPro" id="IPR007135">
    <property type="entry name" value="Atg3/Atg10"/>
</dbReference>
<evidence type="ECO:0000313" key="9">
    <source>
        <dbReference type="Proteomes" id="UP000629468"/>
    </source>
</evidence>
<organism evidence="8 9">
    <name type="scientific">Agaricus bisporus var. burnettii</name>
    <dbReference type="NCBI Taxonomy" id="192524"/>
    <lineage>
        <taxon>Eukaryota</taxon>
        <taxon>Fungi</taxon>
        <taxon>Dikarya</taxon>
        <taxon>Basidiomycota</taxon>
        <taxon>Agaricomycotina</taxon>
        <taxon>Agaricomycetes</taxon>
        <taxon>Agaricomycetidae</taxon>
        <taxon>Agaricales</taxon>
        <taxon>Agaricineae</taxon>
        <taxon>Agaricaceae</taxon>
        <taxon>Agaricus</taxon>
    </lineage>
</organism>
<name>A0A8H7KHI8_AGABI</name>
<keyword evidence="3" id="KW-0808">Transferase</keyword>
<evidence type="ECO:0000313" key="8">
    <source>
        <dbReference type="EMBL" id="KAF7776222.1"/>
    </source>
</evidence>
<dbReference type="Gene3D" id="3.30.1460.50">
    <property type="match status" value="1"/>
</dbReference>
<reference evidence="8 9" key="1">
    <citation type="journal article" name="Sci. Rep.">
        <title>Telomere-to-telomere assembled and centromere annotated genomes of the two main subspecies of the button mushroom Agaricus bisporus reveal especially polymorphic chromosome ends.</title>
        <authorList>
            <person name="Sonnenberg A.S.M."/>
            <person name="Sedaghat-Telgerd N."/>
            <person name="Lavrijssen B."/>
            <person name="Ohm R.A."/>
            <person name="Hendrickx P.M."/>
            <person name="Scholtmeijer K."/>
            <person name="Baars J.J.P."/>
            <person name="van Peer A."/>
        </authorList>
    </citation>
    <scope>NUCLEOTIDE SEQUENCE [LARGE SCALE GENOMIC DNA]</scope>
    <source>
        <strain evidence="8 9">H119_p4</strain>
    </source>
</reference>
<comment type="caution">
    <text evidence="8">The sequence shown here is derived from an EMBL/GenBank/DDBJ whole genome shotgun (WGS) entry which is preliminary data.</text>
</comment>
<comment type="similarity">
    <text evidence="1">Belongs to the ATG10 family.</text>
</comment>
<dbReference type="GO" id="GO:0000422">
    <property type="term" value="P:autophagy of mitochondrion"/>
    <property type="evidence" value="ECO:0007669"/>
    <property type="project" value="TreeGrafter"/>
</dbReference>
<evidence type="ECO:0000256" key="1">
    <source>
        <dbReference type="ARBA" id="ARBA00005696"/>
    </source>
</evidence>
<dbReference type="PANTHER" id="PTHR14957:SF1">
    <property type="entry name" value="UBIQUITIN-LIKE-CONJUGATING ENZYME ATG10"/>
    <property type="match status" value="1"/>
</dbReference>
<dbReference type="GO" id="GO:0005829">
    <property type="term" value="C:cytosol"/>
    <property type="evidence" value="ECO:0007669"/>
    <property type="project" value="TreeGrafter"/>
</dbReference>
<evidence type="ECO:0000256" key="4">
    <source>
        <dbReference type="ARBA" id="ARBA00022786"/>
    </source>
</evidence>
<evidence type="ECO:0000256" key="5">
    <source>
        <dbReference type="ARBA" id="ARBA00022927"/>
    </source>
</evidence>
<keyword evidence="4" id="KW-0833">Ubl conjugation pathway</keyword>
<evidence type="ECO:0000256" key="3">
    <source>
        <dbReference type="ARBA" id="ARBA00022679"/>
    </source>
</evidence>
<dbReference type="Pfam" id="PF03987">
    <property type="entry name" value="Autophagy_act_C"/>
    <property type="match status" value="1"/>
</dbReference>
<evidence type="ECO:0000256" key="6">
    <source>
        <dbReference type="ARBA" id="ARBA00023006"/>
    </source>
</evidence>
<dbReference type="GO" id="GO:0032446">
    <property type="term" value="P:protein modification by small protein conjugation"/>
    <property type="evidence" value="ECO:0007669"/>
    <property type="project" value="TreeGrafter"/>
</dbReference>
<dbReference type="Proteomes" id="UP000629468">
    <property type="component" value="Unassembled WGS sequence"/>
</dbReference>
<sequence>MLTRAQFDAACKALIHKQGQAPSKSIAVSPLQGWHWHEHPHYPNFGYMSRTVNVLRRLDNPTVTVDESIDDVVCEESDPSAADMTFGPDQILTCEQHVVFSATFRVPAFYFTVHSATSGAPLSLPEVLQSTLFKIGTMDDFEVTPYAASLPASAFPVLSHGDHPTLNVPCWYFHPCETASVIDELVREAQKDDDWDEQTILIRWLELWFMVVSSIVNL</sequence>
<dbReference type="GO" id="GO:0000045">
    <property type="term" value="P:autophagosome assembly"/>
    <property type="evidence" value="ECO:0007669"/>
    <property type="project" value="TreeGrafter"/>
</dbReference>
<evidence type="ECO:0000256" key="2">
    <source>
        <dbReference type="ARBA" id="ARBA00021099"/>
    </source>
</evidence>
<keyword evidence="5" id="KW-0813">Transport</keyword>
<proteinExistence type="inferred from homology"/>
<keyword evidence="6" id="KW-0072">Autophagy</keyword>
<dbReference type="EMBL" id="JABXXO010000006">
    <property type="protein sequence ID" value="KAF7776222.1"/>
    <property type="molecule type" value="Genomic_DNA"/>
</dbReference>
<protein>
    <recommendedName>
        <fullName evidence="2">Ubiquitin-like-conjugating enzyme ATG10</fullName>
    </recommendedName>
    <alternativeName>
        <fullName evidence="7">Autophagy-related protein 10</fullName>
    </alternativeName>
</protein>
<evidence type="ECO:0000256" key="7">
    <source>
        <dbReference type="ARBA" id="ARBA00029833"/>
    </source>
</evidence>
<dbReference type="GO" id="GO:0061651">
    <property type="term" value="F:Atg12 conjugating enzyme activity"/>
    <property type="evidence" value="ECO:0007669"/>
    <property type="project" value="TreeGrafter"/>
</dbReference>